<evidence type="ECO:0000313" key="2">
    <source>
        <dbReference type="EMBL" id="SDU68377.1"/>
    </source>
</evidence>
<dbReference type="InterPro" id="IPR002734">
    <property type="entry name" value="RibDG_C"/>
</dbReference>
<reference evidence="3" key="1">
    <citation type="submission" date="2016-10" db="EMBL/GenBank/DDBJ databases">
        <authorList>
            <person name="Varghese N."/>
            <person name="Submissions S."/>
        </authorList>
    </citation>
    <scope>NUCLEOTIDE SEQUENCE [LARGE SCALE GENOMIC DNA]</scope>
    <source>
        <strain evidence="3">DSM 45079</strain>
    </source>
</reference>
<sequence>MGNLIVHNALSVNAAFESPSPANWLELDNDSTDDGLDQLVLADALLMGRPVYEGLSAVWPQLTEDPAMGKSAGRINAMPKYVASRTLTGPLEWNATLIEGELEQAVPALKERHEGRLIVTGCGEFAHNLTQLGLVDEFWFWIHPHIWPTGPRMLDGVGPVRLRLVSATPYRSGVVWLRYRPGSA</sequence>
<dbReference type="Proteomes" id="UP000182977">
    <property type="component" value="Chromosome I"/>
</dbReference>
<dbReference type="OrthoDB" id="7949219at2"/>
<keyword evidence="3" id="KW-1185">Reference proteome</keyword>
<dbReference type="SUPFAM" id="SSF53597">
    <property type="entry name" value="Dihydrofolate reductase-like"/>
    <property type="match status" value="1"/>
</dbReference>
<dbReference type="STRING" id="419479.SAMN04488563_3865"/>
<protein>
    <submittedName>
        <fullName evidence="2">Dihydrofolate reductase</fullName>
    </submittedName>
</protein>
<evidence type="ECO:0000313" key="3">
    <source>
        <dbReference type="Proteomes" id="UP000182977"/>
    </source>
</evidence>
<proteinExistence type="predicted"/>
<dbReference type="GO" id="GO:0008703">
    <property type="term" value="F:5-amino-6-(5-phosphoribosylamino)uracil reductase activity"/>
    <property type="evidence" value="ECO:0007669"/>
    <property type="project" value="InterPro"/>
</dbReference>
<gene>
    <name evidence="2" type="ORF">SAMN04488563_3865</name>
</gene>
<dbReference type="Pfam" id="PF01872">
    <property type="entry name" value="RibD_C"/>
    <property type="match status" value="1"/>
</dbReference>
<dbReference type="AlphaFoldDB" id="A0A1H2KI36"/>
<dbReference type="InterPro" id="IPR024072">
    <property type="entry name" value="DHFR-like_dom_sf"/>
</dbReference>
<evidence type="ECO:0000259" key="1">
    <source>
        <dbReference type="Pfam" id="PF01872"/>
    </source>
</evidence>
<dbReference type="GO" id="GO:0009231">
    <property type="term" value="P:riboflavin biosynthetic process"/>
    <property type="evidence" value="ECO:0007669"/>
    <property type="project" value="InterPro"/>
</dbReference>
<organism evidence="2 3">
    <name type="scientific">Jiangella alkaliphila</name>
    <dbReference type="NCBI Taxonomy" id="419479"/>
    <lineage>
        <taxon>Bacteria</taxon>
        <taxon>Bacillati</taxon>
        <taxon>Actinomycetota</taxon>
        <taxon>Actinomycetes</taxon>
        <taxon>Jiangellales</taxon>
        <taxon>Jiangellaceae</taxon>
        <taxon>Jiangella</taxon>
    </lineage>
</organism>
<accession>A0A1H2KI36</accession>
<dbReference type="EMBL" id="LT629791">
    <property type="protein sequence ID" value="SDU68377.1"/>
    <property type="molecule type" value="Genomic_DNA"/>
</dbReference>
<dbReference type="Gene3D" id="3.40.430.10">
    <property type="entry name" value="Dihydrofolate Reductase, subunit A"/>
    <property type="match status" value="1"/>
</dbReference>
<name>A0A1H2KI36_9ACTN</name>
<dbReference type="RefSeq" id="WP_046770982.1">
    <property type="nucleotide sequence ID" value="NZ_LBMC01000038.1"/>
</dbReference>
<feature type="domain" description="Bacterial bifunctional deaminase-reductase C-terminal" evidence="1">
    <location>
        <begin position="42"/>
        <end position="175"/>
    </location>
</feature>